<dbReference type="SMART" id="SM00320">
    <property type="entry name" value="WD40"/>
    <property type="match status" value="6"/>
</dbReference>
<dbReference type="SUPFAM" id="SSF50978">
    <property type="entry name" value="WD40 repeat-like"/>
    <property type="match status" value="1"/>
</dbReference>
<accession>A0AAD1XNM3</accession>
<dbReference type="Pfam" id="PF00400">
    <property type="entry name" value="WD40"/>
    <property type="match status" value="5"/>
</dbReference>
<dbReference type="EMBL" id="CAMPGE010017448">
    <property type="protein sequence ID" value="CAI2375932.1"/>
    <property type="molecule type" value="Genomic_DNA"/>
</dbReference>
<gene>
    <name evidence="12" type="ORF">ECRASSUSDP1_LOCUS17299</name>
</gene>
<dbReference type="GO" id="GO:0005782">
    <property type="term" value="C:peroxisomal matrix"/>
    <property type="evidence" value="ECO:0007669"/>
    <property type="project" value="UniProtKB-SubCell"/>
</dbReference>
<evidence type="ECO:0000256" key="4">
    <source>
        <dbReference type="ARBA" id="ARBA00022490"/>
    </source>
</evidence>
<dbReference type="PANTHER" id="PTHR46027:SF1">
    <property type="entry name" value="PEROXISOMAL TARGETING SIGNAL 2 RECEPTOR"/>
    <property type="match status" value="1"/>
</dbReference>
<evidence type="ECO:0000256" key="11">
    <source>
        <dbReference type="PROSITE-ProRule" id="PRU00221"/>
    </source>
</evidence>
<evidence type="ECO:0000313" key="13">
    <source>
        <dbReference type="Proteomes" id="UP001295684"/>
    </source>
</evidence>
<evidence type="ECO:0000256" key="6">
    <source>
        <dbReference type="ARBA" id="ARBA00022737"/>
    </source>
</evidence>
<feature type="repeat" description="WD" evidence="11">
    <location>
        <begin position="143"/>
        <end position="185"/>
    </location>
</feature>
<dbReference type="PANTHER" id="PTHR46027">
    <property type="entry name" value="PEROXISOMAL TARGETING SIGNAL 2 RECEPTOR"/>
    <property type="match status" value="1"/>
</dbReference>
<sequence>MSNRGNYTSKLCGTNVRFSPFEQGKLVISQAQNYGIVGNGSVSIVQMDDRGLVDVLFEYATQDACYDACFNEENENQIITGCGDGQIKLWDFMHQQPIFSYSEHTQEVFSLEWSHINKRRFASASYDQTVKIWDATSDVSLYTFKHAFVVYQATWHPTHESILASCSGDETFRIWDLREGNDVKAVKAHDNEILTIDFNKYENFVATGCTDGSIKVWDLRATLDEPLISLPGHLLACKKLKFSPYHANTLISCSYDMSTCVWNIDEAKSPLMNRFDHHSEFVVGLDCSLFVEKQIATTSWDKKTSIFNFDEDPQLVA</sequence>
<name>A0AAD1XNM3_EUPCR</name>
<dbReference type="InterPro" id="IPR020472">
    <property type="entry name" value="WD40_PAC1"/>
</dbReference>
<evidence type="ECO:0000256" key="1">
    <source>
        <dbReference type="ARBA" id="ARBA00004253"/>
    </source>
</evidence>
<dbReference type="PROSITE" id="PS50082">
    <property type="entry name" value="WD_REPEATS_2"/>
    <property type="match status" value="3"/>
</dbReference>
<evidence type="ECO:0000256" key="10">
    <source>
        <dbReference type="ARBA" id="ARBA00032565"/>
    </source>
</evidence>
<keyword evidence="4" id="KW-0963">Cytoplasm</keyword>
<keyword evidence="13" id="KW-1185">Reference proteome</keyword>
<dbReference type="Proteomes" id="UP001295684">
    <property type="component" value="Unassembled WGS sequence"/>
</dbReference>
<feature type="repeat" description="WD" evidence="11">
    <location>
        <begin position="101"/>
        <end position="143"/>
    </location>
</feature>
<dbReference type="Gene3D" id="2.130.10.10">
    <property type="entry name" value="YVTN repeat-like/Quinoprotein amine dehydrogenase"/>
    <property type="match status" value="1"/>
</dbReference>
<evidence type="ECO:0000256" key="9">
    <source>
        <dbReference type="ARBA" id="ARBA00024017"/>
    </source>
</evidence>
<dbReference type="InterPro" id="IPR044536">
    <property type="entry name" value="PEX7"/>
</dbReference>
<dbReference type="InterPro" id="IPR019775">
    <property type="entry name" value="WD40_repeat_CS"/>
</dbReference>
<keyword evidence="7" id="KW-0653">Protein transport</keyword>
<dbReference type="PROSITE" id="PS50294">
    <property type="entry name" value="WD_REPEATS_REGION"/>
    <property type="match status" value="2"/>
</dbReference>
<keyword evidence="6" id="KW-0677">Repeat</keyword>
<dbReference type="PRINTS" id="PR00320">
    <property type="entry name" value="GPROTEINBRPT"/>
</dbReference>
<feature type="repeat" description="WD" evidence="11">
    <location>
        <begin position="186"/>
        <end position="220"/>
    </location>
</feature>
<evidence type="ECO:0000256" key="5">
    <source>
        <dbReference type="ARBA" id="ARBA00022574"/>
    </source>
</evidence>
<comment type="subcellular location">
    <subcellularLocation>
        <location evidence="2">Cytoplasm</location>
        <location evidence="2">Cytosol</location>
    </subcellularLocation>
    <subcellularLocation>
        <location evidence="1">Peroxisome matrix</location>
    </subcellularLocation>
</comment>
<evidence type="ECO:0000256" key="2">
    <source>
        <dbReference type="ARBA" id="ARBA00004514"/>
    </source>
</evidence>
<dbReference type="InterPro" id="IPR001680">
    <property type="entry name" value="WD40_rpt"/>
</dbReference>
<protein>
    <recommendedName>
        <fullName evidence="10">Peroxin-7</fullName>
    </recommendedName>
</protein>
<keyword evidence="8" id="KW-0576">Peroxisome</keyword>
<comment type="caution">
    <text evidence="12">The sequence shown here is derived from an EMBL/GenBank/DDBJ whole genome shotgun (WGS) entry which is preliminary data.</text>
</comment>
<dbReference type="GO" id="GO:0005053">
    <property type="term" value="F:peroxisome matrix targeting signal-2 binding"/>
    <property type="evidence" value="ECO:0007669"/>
    <property type="project" value="InterPro"/>
</dbReference>
<organism evidence="12 13">
    <name type="scientific">Euplotes crassus</name>
    <dbReference type="NCBI Taxonomy" id="5936"/>
    <lineage>
        <taxon>Eukaryota</taxon>
        <taxon>Sar</taxon>
        <taxon>Alveolata</taxon>
        <taxon>Ciliophora</taxon>
        <taxon>Intramacronucleata</taxon>
        <taxon>Spirotrichea</taxon>
        <taxon>Hypotrichia</taxon>
        <taxon>Euplotida</taxon>
        <taxon>Euplotidae</taxon>
        <taxon>Moneuplotes</taxon>
    </lineage>
</organism>
<keyword evidence="3" id="KW-0813">Transport</keyword>
<comment type="similarity">
    <text evidence="9">Belongs to the WD repeat peroxin-7 family.</text>
</comment>
<evidence type="ECO:0000256" key="8">
    <source>
        <dbReference type="ARBA" id="ARBA00023140"/>
    </source>
</evidence>
<dbReference type="AlphaFoldDB" id="A0AAD1XNM3"/>
<reference evidence="12" key="1">
    <citation type="submission" date="2023-07" db="EMBL/GenBank/DDBJ databases">
        <authorList>
            <consortium name="AG Swart"/>
            <person name="Singh M."/>
            <person name="Singh A."/>
            <person name="Seah K."/>
            <person name="Emmerich C."/>
        </authorList>
    </citation>
    <scope>NUCLEOTIDE SEQUENCE</scope>
    <source>
        <strain evidence="12">DP1</strain>
    </source>
</reference>
<keyword evidence="5 11" id="KW-0853">WD repeat</keyword>
<proteinExistence type="inferred from homology"/>
<dbReference type="GO" id="GO:0005829">
    <property type="term" value="C:cytosol"/>
    <property type="evidence" value="ECO:0007669"/>
    <property type="project" value="UniProtKB-SubCell"/>
</dbReference>
<evidence type="ECO:0000256" key="3">
    <source>
        <dbReference type="ARBA" id="ARBA00022448"/>
    </source>
</evidence>
<dbReference type="PROSITE" id="PS00678">
    <property type="entry name" value="WD_REPEATS_1"/>
    <property type="match status" value="2"/>
</dbReference>
<evidence type="ECO:0000256" key="7">
    <source>
        <dbReference type="ARBA" id="ARBA00022927"/>
    </source>
</evidence>
<dbReference type="InterPro" id="IPR036322">
    <property type="entry name" value="WD40_repeat_dom_sf"/>
</dbReference>
<dbReference type="CDD" id="cd00200">
    <property type="entry name" value="WD40"/>
    <property type="match status" value="1"/>
</dbReference>
<dbReference type="InterPro" id="IPR015943">
    <property type="entry name" value="WD40/YVTN_repeat-like_dom_sf"/>
</dbReference>
<evidence type="ECO:0000313" key="12">
    <source>
        <dbReference type="EMBL" id="CAI2375932.1"/>
    </source>
</evidence>
<dbReference type="GO" id="GO:0016558">
    <property type="term" value="P:protein import into peroxisome matrix"/>
    <property type="evidence" value="ECO:0007669"/>
    <property type="project" value="InterPro"/>
</dbReference>